<dbReference type="FunFam" id="3.40.190.290:FF:000001">
    <property type="entry name" value="Transcriptional regulator, LysR family"/>
    <property type="match status" value="1"/>
</dbReference>
<dbReference type="InterPro" id="IPR058163">
    <property type="entry name" value="LysR-type_TF_proteobact-type"/>
</dbReference>
<dbReference type="Pfam" id="PF00126">
    <property type="entry name" value="HTH_1"/>
    <property type="match status" value="1"/>
</dbReference>
<reference evidence="7 9" key="2">
    <citation type="journal article" date="2016" name="Genome Announc.">
        <title>Genome Sequence of Nitrosomonas communis Strain Nm2, a Mesophilic Ammonia-Oxidizing Bacterium Isolated from Mediterranean Soil.</title>
        <authorList>
            <person name="Kozlowski J.A."/>
            <person name="Kits K.D."/>
            <person name="Stein L.Y."/>
        </authorList>
    </citation>
    <scope>NUCLEOTIDE SEQUENCE [LARGE SCALE GENOMIC DNA]</scope>
    <source>
        <strain evidence="7 9">Nm2</strain>
    </source>
</reference>
<name>A0A0F7KHV6_9PROT</name>
<evidence type="ECO:0000259" key="6">
    <source>
        <dbReference type="PROSITE" id="PS50931"/>
    </source>
</evidence>
<dbReference type="EMBL" id="VNHT01000002">
    <property type="protein sequence ID" value="TYP94323.1"/>
    <property type="molecule type" value="Genomic_DNA"/>
</dbReference>
<dbReference type="Proteomes" id="UP000034156">
    <property type="component" value="Chromosome"/>
</dbReference>
<feature type="domain" description="HTH lysR-type" evidence="6">
    <location>
        <begin position="1"/>
        <end position="59"/>
    </location>
</feature>
<sequence length="318" mass="35198">MQDLNLIATFARVVEAGSFAEAARRMDTSRSAVSKAVAKLEVDLGARLLNRSTRHLSLTEVGSAFAEHSVRILEEAEHAEQVVTSLHAEPRGMLRICASVAFGTLHVAPALADFLARYPEIRIDLTITDRPVDIVEEGYDVIIRVTGEPNLNLIARKLAPVRRKLVATPDYFLRRGVPLTPSDLVKHNCLDYTLSGEQGYWRFKGPEGEIAVPVSGTLRINDDDALSQAVLGGLGIALLPTFTIGKELQNGHLQAVLSEYIPVERYVYACYLPNRYLPAKVRSFIDFLLARIGKEPYWDSPSAQPEPKNHSSDSMKHE</sequence>
<proteinExistence type="inferred from homology"/>
<evidence type="ECO:0000256" key="5">
    <source>
        <dbReference type="SAM" id="MobiDB-lite"/>
    </source>
</evidence>
<keyword evidence="2" id="KW-0805">Transcription regulation</keyword>
<comment type="similarity">
    <text evidence="1">Belongs to the LysR transcriptional regulatory family.</text>
</comment>
<organism evidence="7 9">
    <name type="scientific">Nitrosomonas communis</name>
    <dbReference type="NCBI Taxonomy" id="44574"/>
    <lineage>
        <taxon>Bacteria</taxon>
        <taxon>Pseudomonadati</taxon>
        <taxon>Pseudomonadota</taxon>
        <taxon>Betaproteobacteria</taxon>
        <taxon>Nitrosomonadales</taxon>
        <taxon>Nitrosomonadaceae</taxon>
        <taxon>Nitrosomonas</taxon>
    </lineage>
</organism>
<evidence type="ECO:0000313" key="7">
    <source>
        <dbReference type="EMBL" id="AKH38713.1"/>
    </source>
</evidence>
<feature type="region of interest" description="Disordered" evidence="5">
    <location>
        <begin position="299"/>
        <end position="318"/>
    </location>
</feature>
<dbReference type="InterPro" id="IPR036390">
    <property type="entry name" value="WH_DNA-bd_sf"/>
</dbReference>
<keyword evidence="4" id="KW-0804">Transcription</keyword>
<dbReference type="PROSITE" id="PS50931">
    <property type="entry name" value="HTH_LYSR"/>
    <property type="match status" value="1"/>
</dbReference>
<dbReference type="Gene3D" id="1.10.10.10">
    <property type="entry name" value="Winged helix-like DNA-binding domain superfamily/Winged helix DNA-binding domain"/>
    <property type="match status" value="1"/>
</dbReference>
<dbReference type="SUPFAM" id="SSF46785">
    <property type="entry name" value="Winged helix' DNA-binding domain"/>
    <property type="match status" value="1"/>
</dbReference>
<dbReference type="InterPro" id="IPR000847">
    <property type="entry name" value="LysR_HTH_N"/>
</dbReference>
<evidence type="ECO:0000256" key="1">
    <source>
        <dbReference type="ARBA" id="ARBA00009437"/>
    </source>
</evidence>
<dbReference type="Pfam" id="PF03466">
    <property type="entry name" value="LysR_substrate"/>
    <property type="match status" value="1"/>
</dbReference>
<dbReference type="GO" id="GO:0006351">
    <property type="term" value="P:DNA-templated transcription"/>
    <property type="evidence" value="ECO:0007669"/>
    <property type="project" value="TreeGrafter"/>
</dbReference>
<keyword evidence="3 8" id="KW-0238">DNA-binding</keyword>
<protein>
    <submittedName>
        <fullName evidence="8">DNA-binding transcriptional LysR family regulator</fullName>
    </submittedName>
    <submittedName>
        <fullName evidence="7">LysR family transcriptional regulator</fullName>
    </submittedName>
</protein>
<dbReference type="Proteomes" id="UP000324176">
    <property type="component" value="Unassembled WGS sequence"/>
</dbReference>
<dbReference type="PANTHER" id="PTHR30537:SF5">
    <property type="entry name" value="HTH-TYPE TRANSCRIPTIONAL ACTIVATOR TTDR-RELATED"/>
    <property type="match status" value="1"/>
</dbReference>
<evidence type="ECO:0000313" key="10">
    <source>
        <dbReference type="Proteomes" id="UP000324176"/>
    </source>
</evidence>
<evidence type="ECO:0000256" key="3">
    <source>
        <dbReference type="ARBA" id="ARBA00023125"/>
    </source>
</evidence>
<accession>A0A0F7KHV6</accession>
<dbReference type="SUPFAM" id="SSF53850">
    <property type="entry name" value="Periplasmic binding protein-like II"/>
    <property type="match status" value="1"/>
</dbReference>
<evidence type="ECO:0000313" key="8">
    <source>
        <dbReference type="EMBL" id="TYP94323.1"/>
    </source>
</evidence>
<dbReference type="PATRIC" id="fig|44574.3.peg.3467"/>
<dbReference type="AlphaFoldDB" id="A0A0F7KHV6"/>
<dbReference type="OrthoDB" id="8705920at2"/>
<evidence type="ECO:0000256" key="2">
    <source>
        <dbReference type="ARBA" id="ARBA00023015"/>
    </source>
</evidence>
<dbReference type="Gene3D" id="3.40.190.290">
    <property type="match status" value="1"/>
</dbReference>
<reference evidence="9" key="1">
    <citation type="submission" date="2015-05" db="EMBL/GenBank/DDBJ databases">
        <title>Draft genome of Nitrosomonas communis strain Nm2.</title>
        <authorList>
            <person name="Kozlowski J.A."/>
            <person name="Kits K.D."/>
            <person name="Stein L.Y."/>
        </authorList>
    </citation>
    <scope>NUCLEOTIDE SEQUENCE [LARGE SCALE GENOMIC DNA]</scope>
    <source>
        <strain evidence="9">Nm2</strain>
    </source>
</reference>
<dbReference type="GO" id="GO:0003700">
    <property type="term" value="F:DNA-binding transcription factor activity"/>
    <property type="evidence" value="ECO:0007669"/>
    <property type="project" value="InterPro"/>
</dbReference>
<dbReference type="InterPro" id="IPR036388">
    <property type="entry name" value="WH-like_DNA-bd_sf"/>
</dbReference>
<reference evidence="8 10" key="3">
    <citation type="submission" date="2019-07" db="EMBL/GenBank/DDBJ databases">
        <title>Active sludge and wastewater microbial communities from Klosterneuburg, Austria.</title>
        <authorList>
            <person name="Wagner M."/>
        </authorList>
    </citation>
    <scope>NUCLEOTIDE SEQUENCE [LARGE SCALE GENOMIC DNA]</scope>
    <source>
        <strain evidence="8 10">Nm2</strain>
    </source>
</reference>
<gene>
    <name evidence="7" type="ORF">AAW31_14305</name>
    <name evidence="8" type="ORF">BCL69_100293</name>
</gene>
<dbReference type="EMBL" id="CP011451">
    <property type="protein sequence ID" value="AKH38713.1"/>
    <property type="molecule type" value="Genomic_DNA"/>
</dbReference>
<evidence type="ECO:0000256" key="4">
    <source>
        <dbReference type="ARBA" id="ARBA00023163"/>
    </source>
</evidence>
<feature type="compositionally biased region" description="Basic and acidic residues" evidence="5">
    <location>
        <begin position="307"/>
        <end position="318"/>
    </location>
</feature>
<evidence type="ECO:0000313" key="9">
    <source>
        <dbReference type="Proteomes" id="UP000034156"/>
    </source>
</evidence>
<dbReference type="GO" id="GO:0043565">
    <property type="term" value="F:sequence-specific DNA binding"/>
    <property type="evidence" value="ECO:0007669"/>
    <property type="project" value="TreeGrafter"/>
</dbReference>
<dbReference type="KEGG" id="nco:AAW31_14305"/>
<keyword evidence="9" id="KW-1185">Reference proteome</keyword>
<dbReference type="FunFam" id="1.10.10.10:FF:000001">
    <property type="entry name" value="LysR family transcriptional regulator"/>
    <property type="match status" value="1"/>
</dbReference>
<dbReference type="CDD" id="cd08422">
    <property type="entry name" value="PBP2_CrgA_like"/>
    <property type="match status" value="1"/>
</dbReference>
<dbReference type="InterPro" id="IPR005119">
    <property type="entry name" value="LysR_subst-bd"/>
</dbReference>
<dbReference type="RefSeq" id="WP_046850749.1">
    <property type="nucleotide sequence ID" value="NZ_CBDIPD010000162.1"/>
</dbReference>
<dbReference type="PANTHER" id="PTHR30537">
    <property type="entry name" value="HTH-TYPE TRANSCRIPTIONAL REGULATOR"/>
    <property type="match status" value="1"/>
</dbReference>